<evidence type="ECO:0000313" key="2">
    <source>
        <dbReference type="EMBL" id="KAG8468688.1"/>
    </source>
</evidence>
<dbReference type="Proteomes" id="UP000751190">
    <property type="component" value="Unassembled WGS sequence"/>
</dbReference>
<evidence type="ECO:0000256" key="1">
    <source>
        <dbReference type="SAM" id="MobiDB-lite"/>
    </source>
</evidence>
<accession>A0A8J5XNW1</accession>
<dbReference type="AlphaFoldDB" id="A0A8J5XNW1"/>
<comment type="caution">
    <text evidence="2">The sequence shown here is derived from an EMBL/GenBank/DDBJ whole genome shotgun (WGS) entry which is preliminary data.</text>
</comment>
<dbReference type="InterPro" id="IPR049226">
    <property type="entry name" value="DUF6823"/>
</dbReference>
<dbReference type="Pfam" id="PF20709">
    <property type="entry name" value="DUF6823"/>
    <property type="match status" value="1"/>
</dbReference>
<sequence>MMMIFGGQNDAKRRAIDEAFEAQQAILRRRRNPRARDAYFKDVEKKRDAETDVWYDKLAWQKRTDDKNFNKLDEFKRRQEAGKVKKLGYEDQQPTKARWNLPLPMASFGVGGEFGVGGKYDNGERFDLRLPYVDEGWVEEKPRKAKRPEPKAKGGVKPGPRPAAGPLEWLFGGRK</sequence>
<organism evidence="2 3">
    <name type="scientific">Diacronema lutheri</name>
    <name type="common">Unicellular marine alga</name>
    <name type="synonym">Monochrysis lutheri</name>
    <dbReference type="NCBI Taxonomy" id="2081491"/>
    <lineage>
        <taxon>Eukaryota</taxon>
        <taxon>Haptista</taxon>
        <taxon>Haptophyta</taxon>
        <taxon>Pavlovophyceae</taxon>
        <taxon>Pavlovales</taxon>
        <taxon>Pavlovaceae</taxon>
        <taxon>Diacronema</taxon>
    </lineage>
</organism>
<gene>
    <name evidence="2" type="ORF">KFE25_013771</name>
</gene>
<dbReference type="OrthoDB" id="199317at2759"/>
<name>A0A8J5XNW1_DIALT</name>
<feature type="region of interest" description="Disordered" evidence="1">
    <location>
        <begin position="139"/>
        <end position="175"/>
    </location>
</feature>
<keyword evidence="3" id="KW-1185">Reference proteome</keyword>
<dbReference type="EMBL" id="JAGTXO010000004">
    <property type="protein sequence ID" value="KAG8468688.1"/>
    <property type="molecule type" value="Genomic_DNA"/>
</dbReference>
<evidence type="ECO:0000313" key="3">
    <source>
        <dbReference type="Proteomes" id="UP000751190"/>
    </source>
</evidence>
<proteinExistence type="predicted"/>
<protein>
    <submittedName>
        <fullName evidence="2">Uncharacterized protein</fullName>
    </submittedName>
</protein>
<reference evidence="2" key="1">
    <citation type="submission" date="2021-05" db="EMBL/GenBank/DDBJ databases">
        <title>The genome of the haptophyte Pavlova lutheri (Diacronema luteri, Pavlovales) - a model for lipid biosynthesis in eukaryotic algae.</title>
        <authorList>
            <person name="Hulatt C.J."/>
            <person name="Posewitz M.C."/>
        </authorList>
    </citation>
    <scope>NUCLEOTIDE SEQUENCE</scope>
    <source>
        <strain evidence="2">NIVA-4/92</strain>
    </source>
</reference>
<feature type="compositionally biased region" description="Basic and acidic residues" evidence="1">
    <location>
        <begin position="139"/>
        <end position="152"/>
    </location>
</feature>